<sequence>MAKPNVDFLLKIIKQKDQELKQAEEDAFSLELTDPNFEEKYNKLEKIRQEVMDLNLQVSRLST</sequence>
<keyword evidence="3" id="KW-1185">Reference proteome</keyword>
<evidence type="ECO:0008006" key="4">
    <source>
        <dbReference type="Google" id="ProtNLM"/>
    </source>
</evidence>
<dbReference type="Proteomes" id="UP001469365">
    <property type="component" value="Unassembled WGS sequence"/>
</dbReference>
<evidence type="ECO:0000313" key="3">
    <source>
        <dbReference type="Proteomes" id="UP001469365"/>
    </source>
</evidence>
<proteinExistence type="predicted"/>
<organism evidence="2 3">
    <name type="scientific">Paenibacillus filicis</name>
    <dbReference type="NCBI Taxonomy" id="669464"/>
    <lineage>
        <taxon>Bacteria</taxon>
        <taxon>Bacillati</taxon>
        <taxon>Bacillota</taxon>
        <taxon>Bacilli</taxon>
        <taxon>Bacillales</taxon>
        <taxon>Paenibacillaceae</taxon>
        <taxon>Paenibacillus</taxon>
    </lineage>
</organism>
<gene>
    <name evidence="2" type="ORF">WMW72_34330</name>
</gene>
<name>A0ABU9DVR9_9BACL</name>
<comment type="caution">
    <text evidence="2">The sequence shown here is derived from an EMBL/GenBank/DDBJ whole genome shotgun (WGS) entry which is preliminary data.</text>
</comment>
<reference evidence="2 3" key="1">
    <citation type="submission" date="2024-04" db="EMBL/GenBank/DDBJ databases">
        <title>draft genome sequnece of Paenibacillus filicis.</title>
        <authorList>
            <person name="Kim D.-U."/>
        </authorList>
    </citation>
    <scope>NUCLEOTIDE SEQUENCE [LARGE SCALE GENOMIC DNA]</scope>
    <source>
        <strain evidence="2 3">KACC14197</strain>
    </source>
</reference>
<protein>
    <recommendedName>
        <fullName evidence="4">DUF465 domain-containing protein</fullName>
    </recommendedName>
</protein>
<accession>A0ABU9DVR9</accession>
<dbReference type="EMBL" id="JBBPCC010000039">
    <property type="protein sequence ID" value="MEK8132969.1"/>
    <property type="molecule type" value="Genomic_DNA"/>
</dbReference>
<keyword evidence="1" id="KW-0175">Coiled coil</keyword>
<dbReference type="RefSeq" id="WP_341420099.1">
    <property type="nucleotide sequence ID" value="NZ_JBBPCC010000039.1"/>
</dbReference>
<evidence type="ECO:0000256" key="1">
    <source>
        <dbReference type="SAM" id="Coils"/>
    </source>
</evidence>
<evidence type="ECO:0000313" key="2">
    <source>
        <dbReference type="EMBL" id="MEK8132969.1"/>
    </source>
</evidence>
<feature type="coiled-coil region" evidence="1">
    <location>
        <begin position="6"/>
        <end position="57"/>
    </location>
</feature>